<evidence type="ECO:0000256" key="3">
    <source>
        <dbReference type="ARBA" id="ARBA00022679"/>
    </source>
</evidence>
<keyword evidence="9" id="KW-1133">Transmembrane helix</keyword>
<evidence type="ECO:0000256" key="6">
    <source>
        <dbReference type="ARBA" id="ARBA00022840"/>
    </source>
</evidence>
<dbReference type="InterPro" id="IPR011009">
    <property type="entry name" value="Kinase-like_dom_sf"/>
</dbReference>
<dbReference type="Gene3D" id="3.30.200.20">
    <property type="entry name" value="Phosphorylase Kinase, domain 1"/>
    <property type="match status" value="1"/>
</dbReference>
<feature type="region of interest" description="Disordered" evidence="8">
    <location>
        <begin position="1"/>
        <end position="40"/>
    </location>
</feature>
<dbReference type="AlphaFoldDB" id="F0SQT9"/>
<dbReference type="EC" id="2.7.11.1" evidence="1"/>
<accession>F0SQT9</accession>
<dbReference type="InterPro" id="IPR008271">
    <property type="entry name" value="Ser/Thr_kinase_AS"/>
</dbReference>
<dbReference type="FunFam" id="1.10.510.10:FF:000021">
    <property type="entry name" value="Serine/threonine protein kinase"/>
    <property type="match status" value="1"/>
</dbReference>
<evidence type="ECO:0000313" key="11">
    <source>
        <dbReference type="EMBL" id="ADY60160.1"/>
    </source>
</evidence>
<dbReference type="PROSITE" id="PS50011">
    <property type="entry name" value="PROTEIN_KINASE_DOM"/>
    <property type="match status" value="1"/>
</dbReference>
<keyword evidence="2 11" id="KW-0723">Serine/threonine-protein kinase</keyword>
<feature type="transmembrane region" description="Helical" evidence="9">
    <location>
        <begin position="477"/>
        <end position="497"/>
    </location>
</feature>
<dbReference type="GO" id="GO:0005524">
    <property type="term" value="F:ATP binding"/>
    <property type="evidence" value="ECO:0007669"/>
    <property type="project" value="UniProtKB-UniRule"/>
</dbReference>
<evidence type="ECO:0000259" key="10">
    <source>
        <dbReference type="PROSITE" id="PS50011"/>
    </source>
</evidence>
<organism evidence="11 12">
    <name type="scientific">Rubinisphaera brasiliensis (strain ATCC 49424 / DSM 5305 / JCM 21570 / IAM 15109 / NBRC 103401 / IFAM 1448)</name>
    <name type="common">Planctomyces brasiliensis</name>
    <dbReference type="NCBI Taxonomy" id="756272"/>
    <lineage>
        <taxon>Bacteria</taxon>
        <taxon>Pseudomonadati</taxon>
        <taxon>Planctomycetota</taxon>
        <taxon>Planctomycetia</taxon>
        <taxon>Planctomycetales</taxon>
        <taxon>Planctomycetaceae</taxon>
        <taxon>Rubinisphaera</taxon>
    </lineage>
</organism>
<dbReference type="SMART" id="SM00220">
    <property type="entry name" value="S_TKc"/>
    <property type="match status" value="1"/>
</dbReference>
<name>F0SQT9_RUBBR</name>
<keyword evidence="9" id="KW-0812">Transmembrane</keyword>
<dbReference type="PANTHER" id="PTHR43289:SF6">
    <property type="entry name" value="SERINE_THREONINE-PROTEIN KINASE NEKL-3"/>
    <property type="match status" value="1"/>
</dbReference>
<dbReference type="InterPro" id="IPR000719">
    <property type="entry name" value="Prot_kinase_dom"/>
</dbReference>
<dbReference type="RefSeq" id="WP_013628884.1">
    <property type="nucleotide sequence ID" value="NC_015174.1"/>
</dbReference>
<dbReference type="KEGG" id="pbs:Plabr_2560"/>
<feature type="compositionally biased region" description="Low complexity" evidence="8">
    <location>
        <begin position="18"/>
        <end position="29"/>
    </location>
</feature>
<keyword evidence="4 7" id="KW-0547">Nucleotide-binding</keyword>
<dbReference type="eggNOG" id="COG0515">
    <property type="taxonomic scope" value="Bacteria"/>
</dbReference>
<keyword evidence="5 11" id="KW-0418">Kinase</keyword>
<dbReference type="PROSITE" id="PS00107">
    <property type="entry name" value="PROTEIN_KINASE_ATP"/>
    <property type="match status" value="1"/>
</dbReference>
<dbReference type="Gene3D" id="1.10.510.10">
    <property type="entry name" value="Transferase(Phosphotransferase) domain 1"/>
    <property type="match status" value="1"/>
</dbReference>
<dbReference type="CDD" id="cd14014">
    <property type="entry name" value="STKc_PknB_like"/>
    <property type="match status" value="1"/>
</dbReference>
<reference evidence="12" key="1">
    <citation type="submission" date="2011-02" db="EMBL/GenBank/DDBJ databases">
        <title>The complete genome of Planctomyces brasiliensis DSM 5305.</title>
        <authorList>
            <person name="Lucas S."/>
            <person name="Copeland A."/>
            <person name="Lapidus A."/>
            <person name="Bruce D."/>
            <person name="Goodwin L."/>
            <person name="Pitluck S."/>
            <person name="Kyrpides N."/>
            <person name="Mavromatis K."/>
            <person name="Pagani I."/>
            <person name="Ivanova N."/>
            <person name="Ovchinnikova G."/>
            <person name="Lu M."/>
            <person name="Detter J.C."/>
            <person name="Han C."/>
            <person name="Land M."/>
            <person name="Hauser L."/>
            <person name="Markowitz V."/>
            <person name="Cheng J.-F."/>
            <person name="Hugenholtz P."/>
            <person name="Woyke T."/>
            <person name="Wu D."/>
            <person name="Tindall B."/>
            <person name="Pomrenke H.G."/>
            <person name="Brambilla E."/>
            <person name="Klenk H.-P."/>
            <person name="Eisen J.A."/>
        </authorList>
    </citation>
    <scope>NUCLEOTIDE SEQUENCE [LARGE SCALE GENOMIC DNA]</scope>
    <source>
        <strain evidence="12">ATCC 49424 / DSM 5305 / JCM 21570 / NBRC 103401 / IFAM 1448</strain>
    </source>
</reference>
<evidence type="ECO:0000256" key="7">
    <source>
        <dbReference type="PROSITE-ProRule" id="PRU10141"/>
    </source>
</evidence>
<keyword evidence="3 11" id="KW-0808">Transferase</keyword>
<evidence type="ECO:0000256" key="4">
    <source>
        <dbReference type="ARBA" id="ARBA00022741"/>
    </source>
</evidence>
<keyword evidence="9" id="KW-0472">Membrane</keyword>
<dbReference type="Proteomes" id="UP000006860">
    <property type="component" value="Chromosome"/>
</dbReference>
<feature type="domain" description="Protein kinase" evidence="10">
    <location>
        <begin position="49"/>
        <end position="308"/>
    </location>
</feature>
<dbReference type="EMBL" id="CP002546">
    <property type="protein sequence ID" value="ADY60160.1"/>
    <property type="molecule type" value="Genomic_DNA"/>
</dbReference>
<dbReference type="SUPFAM" id="SSF56112">
    <property type="entry name" value="Protein kinase-like (PK-like)"/>
    <property type="match status" value="1"/>
</dbReference>
<dbReference type="PROSITE" id="PS00108">
    <property type="entry name" value="PROTEIN_KINASE_ST"/>
    <property type="match status" value="1"/>
</dbReference>
<evidence type="ECO:0000256" key="5">
    <source>
        <dbReference type="ARBA" id="ARBA00022777"/>
    </source>
</evidence>
<protein>
    <recommendedName>
        <fullName evidence="1">non-specific serine/threonine protein kinase</fullName>
        <ecNumber evidence="1">2.7.11.1</ecNumber>
    </recommendedName>
</protein>
<dbReference type="PANTHER" id="PTHR43289">
    <property type="entry name" value="MITOGEN-ACTIVATED PROTEIN KINASE KINASE KINASE 20-RELATED"/>
    <property type="match status" value="1"/>
</dbReference>
<sequence length="515" mass="57008">MTDRVPPQSNNDLAETVAAADENSSAAASKTRPESARTASKKVQQLGDFRVLRKLGQGGMGAVFLAHQVSLDRRCALKVMAPEIAKNKDFVKRFIREARVMAKIEHPSVVRCYAVGESKGMYYVAMEFIDGASMQDWIDKQKILSIGDALHVTIVCAQALAHAHSSGLIHRDIKPDNILVTSNGAVKVADLGLAKAIDEDQSLTQSGTGMGTPLYMPPEQARNAKHVDHRSDIYALGCTLYKFLTGKPPFKADSTMELIIAKERGKFDPAARLNKQVPEKLSLVIDKMIARDPQHRYQSCNELLTDLFSLELQNPSLSFIEGDNKVVLGNSSSNSQISGMGTVPNVGTKTLDIPRTSREEARQQKIEQARRNRNVWKVQFVDRTGKQQTKRMATDQIHRGLATRLLNETTRIAKGDRGSFLPIGSVPEFKHQVEELLHELAEGKRKDEMKSLYHKIDRQYSRRKWWRLLGNLKSGTLGSLSLLIWIAIVAGVGYGLYIGVPVIGRMVADNVGIGS</sequence>
<keyword evidence="6 7" id="KW-0067">ATP-binding</keyword>
<dbReference type="Pfam" id="PF00069">
    <property type="entry name" value="Pkinase"/>
    <property type="match status" value="1"/>
</dbReference>
<dbReference type="GO" id="GO:0004674">
    <property type="term" value="F:protein serine/threonine kinase activity"/>
    <property type="evidence" value="ECO:0007669"/>
    <property type="project" value="UniProtKB-KW"/>
</dbReference>
<evidence type="ECO:0000256" key="1">
    <source>
        <dbReference type="ARBA" id="ARBA00012513"/>
    </source>
</evidence>
<dbReference type="OrthoDB" id="6111975at2"/>
<evidence type="ECO:0000256" key="2">
    <source>
        <dbReference type="ARBA" id="ARBA00022527"/>
    </source>
</evidence>
<gene>
    <name evidence="11" type="ordered locus">Plabr_2560</name>
</gene>
<dbReference type="STRING" id="756272.Plabr_2560"/>
<evidence type="ECO:0000313" key="12">
    <source>
        <dbReference type="Proteomes" id="UP000006860"/>
    </source>
</evidence>
<proteinExistence type="predicted"/>
<feature type="binding site" evidence="7">
    <location>
        <position position="78"/>
    </location>
    <ligand>
        <name>ATP</name>
        <dbReference type="ChEBI" id="CHEBI:30616"/>
    </ligand>
</feature>
<dbReference type="InterPro" id="IPR017441">
    <property type="entry name" value="Protein_kinase_ATP_BS"/>
</dbReference>
<dbReference type="HOGENOM" id="CLU_038927_0_0_0"/>
<evidence type="ECO:0000256" key="8">
    <source>
        <dbReference type="SAM" id="MobiDB-lite"/>
    </source>
</evidence>
<keyword evidence="12" id="KW-1185">Reference proteome</keyword>
<evidence type="ECO:0000256" key="9">
    <source>
        <dbReference type="SAM" id="Phobius"/>
    </source>
</evidence>